<dbReference type="InterPro" id="IPR002909">
    <property type="entry name" value="IPT_dom"/>
</dbReference>
<dbReference type="PANTHER" id="PTHR22625:SF44">
    <property type="entry name" value="PLEXIN-B"/>
    <property type="match status" value="1"/>
</dbReference>
<dbReference type="GO" id="GO:0007162">
    <property type="term" value="P:negative regulation of cell adhesion"/>
    <property type="evidence" value="ECO:0007669"/>
    <property type="project" value="TreeGrafter"/>
</dbReference>
<evidence type="ECO:0000313" key="6">
    <source>
        <dbReference type="Proteomes" id="UP000288716"/>
    </source>
</evidence>
<keyword evidence="3" id="KW-0472">Membrane</keyword>
<evidence type="ECO:0000256" key="3">
    <source>
        <dbReference type="SAM" id="Phobius"/>
    </source>
</evidence>
<dbReference type="VEuPathDB" id="VectorBase:LDEU004774"/>
<feature type="domain" description="IPT/TIG" evidence="4">
    <location>
        <begin position="365"/>
        <end position="453"/>
    </location>
</feature>
<evidence type="ECO:0000256" key="2">
    <source>
        <dbReference type="ARBA" id="ARBA00023170"/>
    </source>
</evidence>
<dbReference type="GO" id="GO:0005886">
    <property type="term" value="C:plasma membrane"/>
    <property type="evidence" value="ECO:0007669"/>
    <property type="project" value="UniProtKB-SubCell"/>
</dbReference>
<comment type="subcellular location">
    <subcellularLocation>
        <location evidence="1">Cell membrane</location>
        <topology evidence="1">Single-pass type I membrane protein</topology>
    </subcellularLocation>
</comment>
<dbReference type="Pfam" id="PF18020">
    <property type="entry name" value="TIG_2"/>
    <property type="match status" value="1"/>
</dbReference>
<feature type="domain" description="IPT/TIG" evidence="4">
    <location>
        <begin position="275"/>
        <end position="364"/>
    </location>
</feature>
<evidence type="ECO:0000313" key="5">
    <source>
        <dbReference type="EMBL" id="RWS27267.1"/>
    </source>
</evidence>
<dbReference type="Pfam" id="PF24317">
    <property type="entry name" value="PSI_Plexin-B"/>
    <property type="match status" value="1"/>
</dbReference>
<dbReference type="GO" id="GO:0050772">
    <property type="term" value="P:positive regulation of axonogenesis"/>
    <property type="evidence" value="ECO:0007669"/>
    <property type="project" value="TreeGrafter"/>
</dbReference>
<dbReference type="InterPro" id="IPR031148">
    <property type="entry name" value="Plexin"/>
</dbReference>
<dbReference type="Gene3D" id="1.10.506.10">
    <property type="entry name" value="GTPase Activation - p120gap, domain 1"/>
    <property type="match status" value="2"/>
</dbReference>
<accession>A0A443SIC0</accession>
<dbReference type="AlphaFoldDB" id="A0A443SIC0"/>
<keyword evidence="6" id="KW-1185">Reference proteome</keyword>
<keyword evidence="2" id="KW-0675">Receptor</keyword>
<dbReference type="Gene3D" id="2.60.40.10">
    <property type="entry name" value="Immunoglobulins"/>
    <property type="match status" value="4"/>
</dbReference>
<dbReference type="EMBL" id="NCKV01002141">
    <property type="protein sequence ID" value="RWS27267.1"/>
    <property type="molecule type" value="Genomic_DNA"/>
</dbReference>
<evidence type="ECO:0000256" key="1">
    <source>
        <dbReference type="ARBA" id="ARBA00004251"/>
    </source>
</evidence>
<dbReference type="STRING" id="299467.A0A443SIC0"/>
<dbReference type="GO" id="GO:0008360">
    <property type="term" value="P:regulation of cell shape"/>
    <property type="evidence" value="ECO:0007669"/>
    <property type="project" value="TreeGrafter"/>
</dbReference>
<dbReference type="SUPFAM" id="SSF81296">
    <property type="entry name" value="E set domains"/>
    <property type="match status" value="4"/>
</dbReference>
<dbReference type="InterPro" id="IPR041362">
    <property type="entry name" value="TIG2_plexin"/>
</dbReference>
<dbReference type="PANTHER" id="PTHR22625">
    <property type="entry name" value="PLEXIN"/>
    <property type="match status" value="1"/>
</dbReference>
<sequence>MHCETNEIATFIFLLQTYTANIQQSVVDGREECPSFKMEKAILIPNGARREIAIEVINLVTSANGFECIVEIEEARERVFARLHENKIICAENTFYTINPRKAVFTLLSLSSLCVLLRNNKSFVFLKPKIGETKSGVYCYTYQENVSEMQAQLTVLWKGDMFIDKTNALFDSIAFSTTTTYLSNHLTYSFSSTVTLYKCHLFGSHGGKPDCSLCQTTAKKYECVWCSGQCSYVDACVETPAPSCPPPRIDWVSSVCHCYCHCRLISRSIQSANASLAVNSIHPLSGPTEGGTLVTIEGSNLGSSVEEVKDKIAIGGVPCVPLQYTVSVRVVCRTGPSLQGEHSAVIVVGNRAGVTRAQEKFQYKTVQLNEISPKFGPQSGGTSVMLTGSNFNIGSNMSVFLDELPCDIKRTMIANKQIICRTTSSPSAPYGIGKLRVIIDGANLTLYKPFTFIEDPKISGIFPKKSFVSGGRPVMIIGTNFSCIQQPKMGVFNSHSLINETLCTIVNDTLMLCPSPAIDEEILNVQRNLAQNDINELKFRIAFEMDNVQSVKDVERHFPQLDAHLYYVPNPKLFLFKNNGVKLYKGESLVIEGENLLSAASESEVNVTIGTRRCNVTSLTMTQLVCLPPEVQPPDTDELGRRTDNHLPAVVVIIGKNLRYKVGYLRYEVAITNDIPPLLIGLISAAGAFLMLLSLILLAIFRHKSSQAEREYKRIQLQMDTLENSVRLECKQAFAELQTDLTDINNDLQATGIPVSDHKTYVFKIFFPGLSENPLSVRSQSETGMNKDLLRLTNTLQHFVSNRVNVASLLMIILNDKMDYAFSILRELLLKLINKYANSKHPQLLLRRTEFVVEKMLVNWMALCMYNYIKDEAGRTLFLLFSAIKHQIEKGPIDAVTHDARYSLSEERLLREQIEYSSLLVNVVQEGCGEPLQCRLLDCDTITQAKTKILDTMYKNTPVSERCSANETELEWRESVNRRLLLSDEDITTKTVNGWRRINTLGHYGVKDGAIMSLIMSRKDANHVYESIANSPTSSPNDHTLSHYSNIYYTLTKRSPINRSNKNCDNNVRYWHLVRNMDETSSRRGKEPQSQKAIPEIFLTRLLSTKGTIQKFVDDFFASILTANDKLPPAVKWLFDLFDQSAAEHGITDIEVVHAWKCN</sequence>
<dbReference type="Proteomes" id="UP000288716">
    <property type="component" value="Unassembled WGS sequence"/>
</dbReference>
<organism evidence="5 6">
    <name type="scientific">Leptotrombidium deliense</name>
    <dbReference type="NCBI Taxonomy" id="299467"/>
    <lineage>
        <taxon>Eukaryota</taxon>
        <taxon>Metazoa</taxon>
        <taxon>Ecdysozoa</taxon>
        <taxon>Arthropoda</taxon>
        <taxon>Chelicerata</taxon>
        <taxon>Arachnida</taxon>
        <taxon>Acari</taxon>
        <taxon>Acariformes</taxon>
        <taxon>Trombidiformes</taxon>
        <taxon>Prostigmata</taxon>
        <taxon>Anystina</taxon>
        <taxon>Parasitengona</taxon>
        <taxon>Trombiculoidea</taxon>
        <taxon>Trombiculidae</taxon>
        <taxon>Leptotrombidium</taxon>
    </lineage>
</organism>
<dbReference type="InterPro" id="IPR013783">
    <property type="entry name" value="Ig-like_fold"/>
</dbReference>
<dbReference type="Pfam" id="PF20170">
    <property type="entry name" value="Plexin_RBD"/>
    <property type="match status" value="1"/>
</dbReference>
<feature type="domain" description="IPT/TIG" evidence="4">
    <location>
        <begin position="455"/>
        <end position="546"/>
    </location>
</feature>
<dbReference type="SUPFAM" id="SSF48350">
    <property type="entry name" value="GTPase activation domain, GAP"/>
    <property type="match status" value="1"/>
</dbReference>
<reference evidence="5 6" key="1">
    <citation type="journal article" date="2018" name="Gigascience">
        <title>Genomes of trombidid mites reveal novel predicted allergens and laterally-transferred genes associated with secondary metabolism.</title>
        <authorList>
            <person name="Dong X."/>
            <person name="Chaisiri K."/>
            <person name="Xia D."/>
            <person name="Armstrong S.D."/>
            <person name="Fang Y."/>
            <person name="Donnelly M.J."/>
            <person name="Kadowaki T."/>
            <person name="McGarry J.W."/>
            <person name="Darby A.C."/>
            <person name="Makepeace B.L."/>
        </authorList>
    </citation>
    <scope>NUCLEOTIDE SEQUENCE [LARGE SCALE GENOMIC DNA]</scope>
    <source>
        <strain evidence="5">UoL-UT</strain>
    </source>
</reference>
<dbReference type="OrthoDB" id="125363at2759"/>
<dbReference type="InterPro" id="IPR013548">
    <property type="entry name" value="Plexin_cytoplasmic_RasGAP_dom"/>
</dbReference>
<keyword evidence="3" id="KW-0812">Transmembrane</keyword>
<protein>
    <submittedName>
        <fullName evidence="5">Plexin-B-like protein</fullName>
    </submittedName>
</protein>
<dbReference type="CDD" id="cd00603">
    <property type="entry name" value="IPT_PCSR"/>
    <property type="match status" value="1"/>
</dbReference>
<evidence type="ECO:0000259" key="4">
    <source>
        <dbReference type="SMART" id="SM00429"/>
    </source>
</evidence>
<dbReference type="InterPro" id="IPR008936">
    <property type="entry name" value="Rho_GTPase_activation_prot"/>
</dbReference>
<keyword evidence="3" id="KW-1133">Transmembrane helix</keyword>
<dbReference type="InterPro" id="IPR057533">
    <property type="entry name" value="PSI_Plexin-B"/>
</dbReference>
<comment type="caution">
    <text evidence="5">The sequence shown here is derived from an EMBL/GenBank/DDBJ whole genome shotgun (WGS) entry which is preliminary data.</text>
</comment>
<dbReference type="InterPro" id="IPR014756">
    <property type="entry name" value="Ig_E-set"/>
</dbReference>
<feature type="transmembrane region" description="Helical" evidence="3">
    <location>
        <begin position="678"/>
        <end position="701"/>
    </location>
</feature>
<dbReference type="Pfam" id="PF01833">
    <property type="entry name" value="TIG"/>
    <property type="match status" value="4"/>
</dbReference>
<dbReference type="GO" id="GO:0017154">
    <property type="term" value="F:semaphorin receptor activity"/>
    <property type="evidence" value="ECO:0007669"/>
    <property type="project" value="InterPro"/>
</dbReference>
<dbReference type="GO" id="GO:0030334">
    <property type="term" value="P:regulation of cell migration"/>
    <property type="evidence" value="ECO:0007669"/>
    <property type="project" value="TreeGrafter"/>
</dbReference>
<dbReference type="GO" id="GO:0008045">
    <property type="term" value="P:motor neuron axon guidance"/>
    <property type="evidence" value="ECO:0007669"/>
    <property type="project" value="TreeGrafter"/>
</dbReference>
<feature type="non-terminal residue" evidence="5">
    <location>
        <position position="1159"/>
    </location>
</feature>
<dbReference type="InterPro" id="IPR046800">
    <property type="entry name" value="Plexin_RBD"/>
</dbReference>
<feature type="domain" description="IPT/TIG" evidence="4">
    <location>
        <begin position="570"/>
        <end position="661"/>
    </location>
</feature>
<dbReference type="Pfam" id="PF08337">
    <property type="entry name" value="Plexin_cytopl"/>
    <property type="match status" value="1"/>
</dbReference>
<dbReference type="GO" id="GO:0002116">
    <property type="term" value="C:semaphorin receptor complex"/>
    <property type="evidence" value="ECO:0007669"/>
    <property type="project" value="TreeGrafter"/>
</dbReference>
<name>A0A443SIC0_9ACAR</name>
<dbReference type="GO" id="GO:0097374">
    <property type="term" value="P:sensory neuron axon guidance"/>
    <property type="evidence" value="ECO:0007669"/>
    <property type="project" value="TreeGrafter"/>
</dbReference>
<gene>
    <name evidence="5" type="ORF">B4U80_01098</name>
</gene>
<proteinExistence type="predicted"/>
<dbReference type="SMART" id="SM00429">
    <property type="entry name" value="IPT"/>
    <property type="match status" value="4"/>
</dbReference>